<dbReference type="InterPro" id="IPR020846">
    <property type="entry name" value="MFS_dom"/>
</dbReference>
<dbReference type="SUPFAM" id="SSF103473">
    <property type="entry name" value="MFS general substrate transporter"/>
    <property type="match status" value="1"/>
</dbReference>
<dbReference type="Pfam" id="PF07690">
    <property type="entry name" value="MFS_1"/>
    <property type="match status" value="1"/>
</dbReference>
<dbReference type="NCBIfam" id="TIGR00711">
    <property type="entry name" value="efflux_EmrB"/>
    <property type="match status" value="1"/>
</dbReference>
<proteinExistence type="inferred from homology"/>
<dbReference type="InterPro" id="IPR004638">
    <property type="entry name" value="EmrB-like"/>
</dbReference>
<dbReference type="GO" id="GO:0005886">
    <property type="term" value="C:plasma membrane"/>
    <property type="evidence" value="ECO:0007669"/>
    <property type="project" value="UniProtKB-SubCell"/>
</dbReference>
<protein>
    <submittedName>
        <fullName evidence="8">MFS transporter</fullName>
    </submittedName>
</protein>
<dbReference type="PANTHER" id="PTHR42718">
    <property type="entry name" value="MAJOR FACILITATOR SUPERFAMILY MULTIDRUG TRANSPORTER MFSC"/>
    <property type="match status" value="1"/>
</dbReference>
<keyword evidence="9" id="KW-1185">Reference proteome</keyword>
<reference evidence="8 9" key="1">
    <citation type="submission" date="2018-01" db="EMBL/GenBank/DDBJ databases">
        <title>Complete genome sequence of Bacteriovorax stolpii DSM12778.</title>
        <authorList>
            <person name="Tang B."/>
            <person name="Chang J."/>
        </authorList>
    </citation>
    <scope>NUCLEOTIDE SEQUENCE [LARGE SCALE GENOMIC DNA]</scope>
    <source>
        <strain evidence="8 9">DSM 12778</strain>
    </source>
</reference>
<evidence type="ECO:0000256" key="6">
    <source>
        <dbReference type="ARBA" id="ARBA00022989"/>
    </source>
</evidence>
<evidence type="ECO:0000256" key="1">
    <source>
        <dbReference type="ARBA" id="ARBA00004651"/>
    </source>
</evidence>
<comment type="subcellular location">
    <subcellularLocation>
        <location evidence="1">Cell membrane</location>
        <topology evidence="1">Multi-pass membrane protein</topology>
    </subcellularLocation>
</comment>
<dbReference type="InterPro" id="IPR036259">
    <property type="entry name" value="MFS_trans_sf"/>
</dbReference>
<dbReference type="EMBL" id="CP025704">
    <property type="protein sequence ID" value="AUN97795.1"/>
    <property type="molecule type" value="Genomic_DNA"/>
</dbReference>
<dbReference type="KEGG" id="bsto:C0V70_06650"/>
<dbReference type="PROSITE" id="PS50850">
    <property type="entry name" value="MFS"/>
    <property type="match status" value="1"/>
</dbReference>
<evidence type="ECO:0000256" key="4">
    <source>
        <dbReference type="ARBA" id="ARBA00022475"/>
    </source>
</evidence>
<dbReference type="GO" id="GO:0022857">
    <property type="term" value="F:transmembrane transporter activity"/>
    <property type="evidence" value="ECO:0007669"/>
    <property type="project" value="InterPro"/>
</dbReference>
<evidence type="ECO:0000313" key="9">
    <source>
        <dbReference type="Proteomes" id="UP000235584"/>
    </source>
</evidence>
<evidence type="ECO:0000313" key="8">
    <source>
        <dbReference type="EMBL" id="AUN97795.1"/>
    </source>
</evidence>
<dbReference type="InterPro" id="IPR011701">
    <property type="entry name" value="MFS"/>
</dbReference>
<organism evidence="8 9">
    <name type="scientific">Bacteriovorax stolpii</name>
    <name type="common">Bdellovibrio stolpii</name>
    <dbReference type="NCBI Taxonomy" id="960"/>
    <lineage>
        <taxon>Bacteria</taxon>
        <taxon>Pseudomonadati</taxon>
        <taxon>Bdellovibrionota</taxon>
        <taxon>Bacteriovoracia</taxon>
        <taxon>Bacteriovoracales</taxon>
        <taxon>Bacteriovoracaceae</taxon>
        <taxon>Bacteriovorax</taxon>
    </lineage>
</organism>
<gene>
    <name evidence="8" type="ORF">C0V70_06650</name>
</gene>
<keyword evidence="7" id="KW-0472">Membrane</keyword>
<dbReference type="PRINTS" id="PR01036">
    <property type="entry name" value="TCRTETB"/>
</dbReference>
<dbReference type="CDD" id="cd17503">
    <property type="entry name" value="MFS_LmrB_MDR_like"/>
    <property type="match status" value="1"/>
</dbReference>
<keyword evidence="6" id="KW-1133">Transmembrane helix</keyword>
<dbReference type="Gene3D" id="1.20.1250.20">
    <property type="entry name" value="MFS general substrate transporter like domains"/>
    <property type="match status" value="1"/>
</dbReference>
<dbReference type="RefSeq" id="WP_102243088.1">
    <property type="nucleotide sequence ID" value="NZ_CP025704.1"/>
</dbReference>
<sequence>METTENSKAPLIIFVAVLASLLEIIDTSIVNVALPTMMGNLGATLEDISMVITGYAIANAVVLPLSAWLGERFGRRNYYLGCIGLFTITSVACGLAPNLEFLIIFRILQGLAGGALLPTSQTLIYEQFPKEKAGIAGAIFGMSVMVGPALGPVLGGYLTDTLGWRSIFNINLPLGLLALMVGAACIYDVKHEEGHKKESGFDALGLILLVAGIGCLQYALERGEADDWFSSKLITTCVITSLISLPTFVWWELRVKNPIINVRLLKEQIVVNGTMLMGLLGFYLYGVLFVLPVFVSNVFRYTATQTGELFIPGSLVTMALMPLIGRMMVGGVSVKKLIFVGLTGLVVCMLLLTHLSPLSSKEDILHALYVRGFALAFLFVPINSGILSQFKGHAMGQVSGLLNLSRQIGGSIGIAMVGTLLTMRSHQNYVDLASKVSLLNPTTQQVYYQGTSSMTKKMSSGVGMIKEDKAALTSIKHRLDGQVFMMSFNQLMWIILIVFSLSYIPWYFLKLRVKPTGVVDSH</sequence>
<dbReference type="Proteomes" id="UP000235584">
    <property type="component" value="Chromosome"/>
</dbReference>
<accession>A0A2K9NRT1</accession>
<dbReference type="AlphaFoldDB" id="A0A2K9NRT1"/>
<comment type="similarity">
    <text evidence="2">Belongs to the major facilitator superfamily. EmrB family.</text>
</comment>
<dbReference type="PANTHER" id="PTHR42718:SF9">
    <property type="entry name" value="MAJOR FACILITATOR SUPERFAMILY MULTIDRUG TRANSPORTER MFSC"/>
    <property type="match status" value="1"/>
</dbReference>
<dbReference type="Gene3D" id="1.20.1720.10">
    <property type="entry name" value="Multidrug resistance protein D"/>
    <property type="match status" value="1"/>
</dbReference>
<evidence type="ECO:0000256" key="5">
    <source>
        <dbReference type="ARBA" id="ARBA00022692"/>
    </source>
</evidence>
<keyword evidence="5" id="KW-0812">Transmembrane</keyword>
<keyword evidence="4" id="KW-1003">Cell membrane</keyword>
<keyword evidence="3" id="KW-0813">Transport</keyword>
<evidence type="ECO:0000256" key="3">
    <source>
        <dbReference type="ARBA" id="ARBA00022448"/>
    </source>
</evidence>
<evidence type="ECO:0000256" key="2">
    <source>
        <dbReference type="ARBA" id="ARBA00008537"/>
    </source>
</evidence>
<dbReference type="OrthoDB" id="9771737at2"/>
<evidence type="ECO:0000256" key="7">
    <source>
        <dbReference type="ARBA" id="ARBA00023136"/>
    </source>
</evidence>
<name>A0A2K9NRT1_BACTC</name>